<keyword evidence="3" id="KW-1185">Reference proteome</keyword>
<organism evidence="2 3">
    <name type="scientific">Podospora australis</name>
    <dbReference type="NCBI Taxonomy" id="1536484"/>
    <lineage>
        <taxon>Eukaryota</taxon>
        <taxon>Fungi</taxon>
        <taxon>Dikarya</taxon>
        <taxon>Ascomycota</taxon>
        <taxon>Pezizomycotina</taxon>
        <taxon>Sordariomycetes</taxon>
        <taxon>Sordariomycetidae</taxon>
        <taxon>Sordariales</taxon>
        <taxon>Podosporaceae</taxon>
        <taxon>Podospora</taxon>
    </lineage>
</organism>
<dbReference type="EMBL" id="MU864529">
    <property type="protein sequence ID" value="KAK4183710.1"/>
    <property type="molecule type" value="Genomic_DNA"/>
</dbReference>
<evidence type="ECO:0008006" key="4">
    <source>
        <dbReference type="Google" id="ProtNLM"/>
    </source>
</evidence>
<evidence type="ECO:0000256" key="1">
    <source>
        <dbReference type="SAM" id="SignalP"/>
    </source>
</evidence>
<reference evidence="2" key="2">
    <citation type="submission" date="2023-05" db="EMBL/GenBank/DDBJ databases">
        <authorList>
            <consortium name="Lawrence Berkeley National Laboratory"/>
            <person name="Steindorff A."/>
            <person name="Hensen N."/>
            <person name="Bonometti L."/>
            <person name="Westerberg I."/>
            <person name="Brannstrom I.O."/>
            <person name="Guillou S."/>
            <person name="Cros-Aarteil S."/>
            <person name="Calhoun S."/>
            <person name="Haridas S."/>
            <person name="Kuo A."/>
            <person name="Mondo S."/>
            <person name="Pangilinan J."/>
            <person name="Riley R."/>
            <person name="Labutti K."/>
            <person name="Andreopoulos B."/>
            <person name="Lipzen A."/>
            <person name="Chen C."/>
            <person name="Yanf M."/>
            <person name="Daum C."/>
            <person name="Ng V."/>
            <person name="Clum A."/>
            <person name="Ohm R."/>
            <person name="Martin F."/>
            <person name="Silar P."/>
            <person name="Natvig D."/>
            <person name="Lalanne C."/>
            <person name="Gautier V."/>
            <person name="Ament-Velasquez S.L."/>
            <person name="Kruys A."/>
            <person name="Hutchinson M.I."/>
            <person name="Powell A.J."/>
            <person name="Barry K."/>
            <person name="Miller A.N."/>
            <person name="Grigoriev I.V."/>
            <person name="Debuchy R."/>
            <person name="Gladieux P."/>
            <person name="Thoren M.H."/>
            <person name="Johannesson H."/>
        </authorList>
    </citation>
    <scope>NUCLEOTIDE SEQUENCE</scope>
    <source>
        <strain evidence="2">PSN309</strain>
    </source>
</reference>
<feature type="chain" id="PRO_5042964153" description="Secreted protein" evidence="1">
    <location>
        <begin position="23"/>
        <end position="70"/>
    </location>
</feature>
<accession>A0AAN6WLT5</accession>
<dbReference type="AlphaFoldDB" id="A0AAN6WLT5"/>
<comment type="caution">
    <text evidence="2">The sequence shown here is derived from an EMBL/GenBank/DDBJ whole genome shotgun (WGS) entry which is preliminary data.</text>
</comment>
<protein>
    <recommendedName>
        <fullName evidence="4">Secreted protein</fullName>
    </recommendedName>
</protein>
<gene>
    <name evidence="2" type="ORF">QBC35DRAFT_507474</name>
</gene>
<reference evidence="2" key="1">
    <citation type="journal article" date="2023" name="Mol. Phylogenet. Evol.">
        <title>Genome-scale phylogeny and comparative genomics of the fungal order Sordariales.</title>
        <authorList>
            <person name="Hensen N."/>
            <person name="Bonometti L."/>
            <person name="Westerberg I."/>
            <person name="Brannstrom I.O."/>
            <person name="Guillou S."/>
            <person name="Cros-Aarteil S."/>
            <person name="Calhoun S."/>
            <person name="Haridas S."/>
            <person name="Kuo A."/>
            <person name="Mondo S."/>
            <person name="Pangilinan J."/>
            <person name="Riley R."/>
            <person name="LaButti K."/>
            <person name="Andreopoulos B."/>
            <person name="Lipzen A."/>
            <person name="Chen C."/>
            <person name="Yan M."/>
            <person name="Daum C."/>
            <person name="Ng V."/>
            <person name="Clum A."/>
            <person name="Steindorff A."/>
            <person name="Ohm R.A."/>
            <person name="Martin F."/>
            <person name="Silar P."/>
            <person name="Natvig D.O."/>
            <person name="Lalanne C."/>
            <person name="Gautier V."/>
            <person name="Ament-Velasquez S.L."/>
            <person name="Kruys A."/>
            <person name="Hutchinson M.I."/>
            <person name="Powell A.J."/>
            <person name="Barry K."/>
            <person name="Miller A.N."/>
            <person name="Grigoriev I.V."/>
            <person name="Debuchy R."/>
            <person name="Gladieux P."/>
            <person name="Hiltunen Thoren M."/>
            <person name="Johannesson H."/>
        </authorList>
    </citation>
    <scope>NUCLEOTIDE SEQUENCE</scope>
    <source>
        <strain evidence="2">PSN309</strain>
    </source>
</reference>
<evidence type="ECO:0000313" key="3">
    <source>
        <dbReference type="Proteomes" id="UP001302126"/>
    </source>
</evidence>
<sequence>MSLLSIWFAVPFTASVIPAAGAIPKRGQNLHVVHEGSFCTFRFVRGTAPCYPFSLFGTLHQRQASDGIGF</sequence>
<name>A0AAN6WLT5_9PEZI</name>
<dbReference type="Proteomes" id="UP001302126">
    <property type="component" value="Unassembled WGS sequence"/>
</dbReference>
<feature type="signal peptide" evidence="1">
    <location>
        <begin position="1"/>
        <end position="22"/>
    </location>
</feature>
<keyword evidence="1" id="KW-0732">Signal</keyword>
<evidence type="ECO:0000313" key="2">
    <source>
        <dbReference type="EMBL" id="KAK4183710.1"/>
    </source>
</evidence>
<proteinExistence type="predicted"/>